<dbReference type="Gene3D" id="3.90.1300.10">
    <property type="entry name" value="Amidase signature (AS) domain"/>
    <property type="match status" value="1"/>
</dbReference>
<reference evidence="3 4" key="1">
    <citation type="submission" date="2019-12" db="EMBL/GenBank/DDBJ databases">
        <authorList>
            <person name="Floudas D."/>
            <person name="Bentzer J."/>
            <person name="Ahren D."/>
            <person name="Johansson T."/>
            <person name="Persson P."/>
            <person name="Tunlid A."/>
        </authorList>
    </citation>
    <scope>NUCLEOTIDE SEQUENCE [LARGE SCALE GENOMIC DNA]</scope>
    <source>
        <strain evidence="3 4">CBS 102.39</strain>
    </source>
</reference>
<feature type="signal peptide" evidence="1">
    <location>
        <begin position="1"/>
        <end position="17"/>
    </location>
</feature>
<dbReference type="AlphaFoldDB" id="A0A8H4VLY4"/>
<dbReference type="PANTHER" id="PTHR42678">
    <property type="entry name" value="AMIDASE"/>
    <property type="match status" value="1"/>
</dbReference>
<feature type="domain" description="Amidase" evidence="2">
    <location>
        <begin position="47"/>
        <end position="468"/>
    </location>
</feature>
<dbReference type="Pfam" id="PF01425">
    <property type="entry name" value="Amidase"/>
    <property type="match status" value="1"/>
</dbReference>
<comment type="caution">
    <text evidence="3">The sequence shown here is derived from an EMBL/GenBank/DDBJ whole genome shotgun (WGS) entry which is preliminary data.</text>
</comment>
<organism evidence="3 4">
    <name type="scientific">Agrocybe pediades</name>
    <dbReference type="NCBI Taxonomy" id="84607"/>
    <lineage>
        <taxon>Eukaryota</taxon>
        <taxon>Fungi</taxon>
        <taxon>Dikarya</taxon>
        <taxon>Basidiomycota</taxon>
        <taxon>Agaricomycotina</taxon>
        <taxon>Agaricomycetes</taxon>
        <taxon>Agaricomycetidae</taxon>
        <taxon>Agaricales</taxon>
        <taxon>Agaricineae</taxon>
        <taxon>Strophariaceae</taxon>
        <taxon>Agrocybe</taxon>
    </lineage>
</organism>
<evidence type="ECO:0000313" key="3">
    <source>
        <dbReference type="EMBL" id="KAF4612719.1"/>
    </source>
</evidence>
<dbReference type="InterPro" id="IPR023631">
    <property type="entry name" value="Amidase_dom"/>
</dbReference>
<protein>
    <recommendedName>
        <fullName evidence="2">Amidase domain-containing protein</fullName>
    </recommendedName>
</protein>
<gene>
    <name evidence="3" type="ORF">D9613_011814</name>
</gene>
<dbReference type="Proteomes" id="UP000521872">
    <property type="component" value="Unassembled WGS sequence"/>
</dbReference>
<accession>A0A8H4VLY4</accession>
<dbReference type="SUPFAM" id="SSF75304">
    <property type="entry name" value="Amidase signature (AS) enzymes"/>
    <property type="match status" value="1"/>
</dbReference>
<feature type="chain" id="PRO_5034426037" description="Amidase domain-containing protein" evidence="1">
    <location>
        <begin position="18"/>
        <end position="509"/>
    </location>
</feature>
<dbReference type="PANTHER" id="PTHR42678:SF34">
    <property type="entry name" value="OS04G0183300 PROTEIN"/>
    <property type="match status" value="1"/>
</dbReference>
<keyword evidence="1" id="KW-0732">Signal</keyword>
<dbReference type="InterPro" id="IPR036928">
    <property type="entry name" value="AS_sf"/>
</dbReference>
<evidence type="ECO:0000256" key="1">
    <source>
        <dbReference type="SAM" id="SignalP"/>
    </source>
</evidence>
<name>A0A8H4VLY4_9AGAR</name>
<evidence type="ECO:0000259" key="2">
    <source>
        <dbReference type="Pfam" id="PF01425"/>
    </source>
</evidence>
<dbReference type="EMBL" id="JAACJL010000047">
    <property type="protein sequence ID" value="KAF4612719.1"/>
    <property type="molecule type" value="Genomic_DNA"/>
</dbReference>
<evidence type="ECO:0000313" key="4">
    <source>
        <dbReference type="Proteomes" id="UP000521872"/>
    </source>
</evidence>
<keyword evidence="4" id="KW-1185">Reference proteome</keyword>
<sequence length="509" mass="54347">MGRFYTVFLVALPIVLAYRQVFLPDLCSVTIPQLQGGLDNGDFSSVDLVNTYFARIEEFNLKSSSLRTTFELNANALTEAAFLDEERSKSRKRSPLHGIPILLSDGIAFEMNRTLGSSSILGQTDVHYEDPVVVRRLRKAGAIILGKSNSSGTSPKESLAGGQCTSVYFPNGDAYGSSLSSAVATSIGLAIVSLGTETDGSITCSSANSNVVGIKPTVGLTSQAGAVPVPEQNTIGPIARSVLDAAIVLAIITGKDPNDALAPTAPPKFVTNDATGLRKRRDPLEGKRIGVPRAVFLDDSLSGNDPFVNVLFEQALDILKGLGATIVDPADLPSAQDILDIHSKAQINDLDIRDSYSSQSRLISAEGATESKDTFSHNPSYDYELGATRGIDAAQKEHNLDALVLPMTTSKLATIPSAISGYPIVTVPMGFYPANITNDSIKPAACYPAPGMPIGLSFLGTAFSEFDLVGLAHAYEQKTHTGRFRSPFREVMPRTQLWNVIHKRTSHSS</sequence>
<proteinExistence type="predicted"/>